<dbReference type="Gene3D" id="3.40.50.1000">
    <property type="entry name" value="HAD superfamily/HAD-like"/>
    <property type="match status" value="1"/>
</dbReference>
<dbReference type="EMBL" id="CP005587">
    <property type="protein sequence ID" value="AGK56921.1"/>
    <property type="molecule type" value="Genomic_DNA"/>
</dbReference>
<dbReference type="SFLD" id="SFLDS00003">
    <property type="entry name" value="Haloacid_Dehalogenase"/>
    <property type="match status" value="1"/>
</dbReference>
<dbReference type="NCBIfam" id="TIGR01484">
    <property type="entry name" value="HAD-SF-IIB"/>
    <property type="match status" value="1"/>
</dbReference>
<dbReference type="InterPro" id="IPR036412">
    <property type="entry name" value="HAD-like_sf"/>
</dbReference>
<sequence length="277" mass="29969">MSRDRAIRLLLADVDGTLVTREKVLTDAAKAAVRELHDAGIAFAVTSGRPPRGMAMLIAPLALQTPVAGFNGGVFVNPDLSVIKSHTLDPATAKQAVTLILDQRLDAWVYTENEWLVRDPNAPHVAREAWTVKFDATVVESFTNVHLAHTVKVVGVSNDLDRVAECEKLAQRTLGERASAERSQPYYLDVTHPLANKGTVVDTLSKFLNTPPAQIVSIGDMPNDVLMFRKTGASIAMGNSSDEVKAQASAVTESNENEGFAKAVQKFVLARVSTRRA</sequence>
<dbReference type="HOGENOM" id="CLU_044146_0_2_5"/>
<dbReference type="STRING" id="670307.HYPDE_26193"/>
<proteinExistence type="predicted"/>
<dbReference type="PANTHER" id="PTHR10000:SF8">
    <property type="entry name" value="HAD SUPERFAMILY HYDROLASE-LIKE, TYPE 3"/>
    <property type="match status" value="1"/>
</dbReference>
<dbReference type="SFLD" id="SFLDG01140">
    <property type="entry name" value="C2.B:_Phosphomannomutase_and_P"/>
    <property type="match status" value="1"/>
</dbReference>
<dbReference type="Pfam" id="PF08282">
    <property type="entry name" value="Hydrolase_3"/>
    <property type="match status" value="1"/>
</dbReference>
<evidence type="ECO:0000313" key="1">
    <source>
        <dbReference type="EMBL" id="AGK56921.1"/>
    </source>
</evidence>
<dbReference type="CDD" id="cd07516">
    <property type="entry name" value="HAD_Pase"/>
    <property type="match status" value="1"/>
</dbReference>
<dbReference type="eggNOG" id="COG0561">
    <property type="taxonomic scope" value="Bacteria"/>
</dbReference>
<dbReference type="GO" id="GO:0016791">
    <property type="term" value="F:phosphatase activity"/>
    <property type="evidence" value="ECO:0007669"/>
    <property type="project" value="UniProtKB-ARBA"/>
</dbReference>
<dbReference type="Gene3D" id="3.30.1240.10">
    <property type="match status" value="1"/>
</dbReference>
<dbReference type="Proteomes" id="UP000005952">
    <property type="component" value="Chromosome"/>
</dbReference>
<keyword evidence="1" id="KW-0378">Hydrolase</keyword>
<dbReference type="NCBIfam" id="TIGR00099">
    <property type="entry name" value="Cof-subfamily"/>
    <property type="match status" value="1"/>
</dbReference>
<name>N0B8Q2_9HYPH</name>
<organism evidence="1 2">
    <name type="scientific">Hyphomicrobium denitrificans 1NES1</name>
    <dbReference type="NCBI Taxonomy" id="670307"/>
    <lineage>
        <taxon>Bacteria</taxon>
        <taxon>Pseudomonadati</taxon>
        <taxon>Pseudomonadota</taxon>
        <taxon>Alphaproteobacteria</taxon>
        <taxon>Hyphomicrobiales</taxon>
        <taxon>Hyphomicrobiaceae</taxon>
        <taxon>Hyphomicrobium</taxon>
    </lineage>
</organism>
<dbReference type="GO" id="GO:0005829">
    <property type="term" value="C:cytosol"/>
    <property type="evidence" value="ECO:0007669"/>
    <property type="project" value="TreeGrafter"/>
</dbReference>
<accession>N0B8Q2</accession>
<dbReference type="PANTHER" id="PTHR10000">
    <property type="entry name" value="PHOSPHOSERINE PHOSPHATASE"/>
    <property type="match status" value="1"/>
</dbReference>
<dbReference type="RefSeq" id="WP_015596958.1">
    <property type="nucleotide sequence ID" value="NC_021172.1"/>
</dbReference>
<keyword evidence="2" id="KW-1185">Reference proteome</keyword>
<gene>
    <name evidence="1" type="ORF">HYPDE_26193</name>
</gene>
<dbReference type="KEGG" id="hdt:HYPDE_26193"/>
<dbReference type="GO" id="GO:0000287">
    <property type="term" value="F:magnesium ion binding"/>
    <property type="evidence" value="ECO:0007669"/>
    <property type="project" value="TreeGrafter"/>
</dbReference>
<dbReference type="InterPro" id="IPR006379">
    <property type="entry name" value="HAD-SF_hydro_IIB"/>
</dbReference>
<protein>
    <submittedName>
        <fullName evidence="1">Hydrolase (HAD superfamily) protein</fullName>
    </submittedName>
</protein>
<dbReference type="PROSITE" id="PS01228">
    <property type="entry name" value="COF_1"/>
    <property type="match status" value="1"/>
</dbReference>
<evidence type="ECO:0000313" key="2">
    <source>
        <dbReference type="Proteomes" id="UP000005952"/>
    </source>
</evidence>
<dbReference type="OrthoDB" id="7847955at2"/>
<dbReference type="SUPFAM" id="SSF56784">
    <property type="entry name" value="HAD-like"/>
    <property type="match status" value="1"/>
</dbReference>
<dbReference type="InterPro" id="IPR000150">
    <property type="entry name" value="Cof"/>
</dbReference>
<dbReference type="InterPro" id="IPR023214">
    <property type="entry name" value="HAD_sf"/>
</dbReference>
<dbReference type="AlphaFoldDB" id="N0B8Q2"/>
<reference evidence="1 2" key="1">
    <citation type="journal article" date="2013" name="Genome Announc.">
        <title>Genome sequences for three denitrifying bacterial strains isolated from a uranium- and nitrate-contaminated subsurface environment.</title>
        <authorList>
            <person name="Venkatramanan R."/>
            <person name="Prakash O."/>
            <person name="Woyke T."/>
            <person name="Chain P."/>
            <person name="Goodwin L.A."/>
            <person name="Watson D."/>
            <person name="Brooks S."/>
            <person name="Kostka J.E."/>
            <person name="Green S.J."/>
        </authorList>
    </citation>
    <scope>NUCLEOTIDE SEQUENCE [LARGE SCALE GENOMIC DNA]</scope>
    <source>
        <strain evidence="1 2">1NES1</strain>
    </source>
</reference>